<dbReference type="Pfam" id="PF00698">
    <property type="entry name" value="Acyl_transf_1"/>
    <property type="match status" value="1"/>
</dbReference>
<feature type="region of interest" description="C-terminal hotdog fold" evidence="9">
    <location>
        <begin position="1121"/>
        <end position="1265"/>
    </location>
</feature>
<dbReference type="SUPFAM" id="SSF51735">
    <property type="entry name" value="NAD(P)-binding Rossmann-fold domains"/>
    <property type="match status" value="2"/>
</dbReference>
<dbReference type="Pfam" id="PF13602">
    <property type="entry name" value="ADH_zinc_N_2"/>
    <property type="match status" value="1"/>
</dbReference>
<dbReference type="Gene3D" id="3.40.366.10">
    <property type="entry name" value="Malonyl-Coenzyme A Acyl Carrier Protein, domain 2"/>
    <property type="match status" value="1"/>
</dbReference>
<dbReference type="Pfam" id="PF08659">
    <property type="entry name" value="KR"/>
    <property type="match status" value="1"/>
</dbReference>
<dbReference type="Gene3D" id="3.90.180.10">
    <property type="entry name" value="Medium-chain alcohol dehydrogenases, catalytic domain"/>
    <property type="match status" value="1"/>
</dbReference>
<keyword evidence="1" id="KW-0596">Phosphopantetheine</keyword>
<dbReference type="PANTHER" id="PTHR43775:SF49">
    <property type="entry name" value="SYNTHASE, PUTATIVE (JCVI)-RELATED"/>
    <property type="match status" value="1"/>
</dbReference>
<dbReference type="Pfam" id="PF16197">
    <property type="entry name" value="KAsynt_C_assoc"/>
    <property type="match status" value="1"/>
</dbReference>
<dbReference type="Gene3D" id="3.40.50.720">
    <property type="entry name" value="NAD(P)-binding Rossmann-like Domain"/>
    <property type="match status" value="2"/>
</dbReference>
<dbReference type="Pfam" id="PF23114">
    <property type="entry name" value="NAD-bd_HRPKS_sdrA"/>
    <property type="match status" value="1"/>
</dbReference>
<keyword evidence="6" id="KW-0560">Oxidoreductase</keyword>
<evidence type="ECO:0000313" key="14">
    <source>
        <dbReference type="EMBL" id="CAF9921479.1"/>
    </source>
</evidence>
<feature type="domain" description="Carrier" evidence="11">
    <location>
        <begin position="2449"/>
        <end position="2531"/>
    </location>
</feature>
<feature type="active site" description="Proton acceptor; for dehydratase activity" evidence="9">
    <location>
        <position position="1014"/>
    </location>
</feature>
<dbReference type="GO" id="GO:1901336">
    <property type="term" value="P:lactone biosynthetic process"/>
    <property type="evidence" value="ECO:0007669"/>
    <property type="project" value="UniProtKB-ARBA"/>
</dbReference>
<keyword evidence="5" id="KW-0521">NADP</keyword>
<dbReference type="InterPro" id="IPR032821">
    <property type="entry name" value="PKS_assoc"/>
</dbReference>
<dbReference type="Gene3D" id="3.40.47.10">
    <property type="match status" value="1"/>
</dbReference>
<dbReference type="PROSITE" id="PS50075">
    <property type="entry name" value="CARRIER"/>
    <property type="match status" value="1"/>
</dbReference>
<dbReference type="SMART" id="SM00829">
    <property type="entry name" value="PKS_ER"/>
    <property type="match status" value="1"/>
</dbReference>
<dbReference type="InterPro" id="IPR036736">
    <property type="entry name" value="ACP-like_sf"/>
</dbReference>
<dbReference type="CDD" id="cd00833">
    <property type="entry name" value="PKS"/>
    <property type="match status" value="1"/>
</dbReference>
<dbReference type="GO" id="GO:0004312">
    <property type="term" value="F:fatty acid synthase activity"/>
    <property type="evidence" value="ECO:0007669"/>
    <property type="project" value="TreeGrafter"/>
</dbReference>
<dbReference type="InterPro" id="IPR016039">
    <property type="entry name" value="Thiolase-like"/>
</dbReference>
<dbReference type="Pfam" id="PF02801">
    <property type="entry name" value="Ketoacyl-synt_C"/>
    <property type="match status" value="1"/>
</dbReference>
<dbReference type="InterPro" id="IPR050091">
    <property type="entry name" value="PKS_NRPS_Biosynth_Enz"/>
</dbReference>
<dbReference type="Proteomes" id="UP000664521">
    <property type="component" value="Unassembled WGS sequence"/>
</dbReference>
<dbReference type="GO" id="GO:0016491">
    <property type="term" value="F:oxidoreductase activity"/>
    <property type="evidence" value="ECO:0007669"/>
    <property type="project" value="UniProtKB-KW"/>
</dbReference>
<evidence type="ECO:0000259" key="12">
    <source>
        <dbReference type="PROSITE" id="PS52004"/>
    </source>
</evidence>
<dbReference type="SMART" id="SM00826">
    <property type="entry name" value="PKS_DH"/>
    <property type="match status" value="1"/>
</dbReference>
<evidence type="ECO:0000259" key="11">
    <source>
        <dbReference type="PROSITE" id="PS50075"/>
    </source>
</evidence>
<dbReference type="InterPro" id="IPR013217">
    <property type="entry name" value="Methyltransf_12"/>
</dbReference>
<dbReference type="Gene3D" id="3.40.50.150">
    <property type="entry name" value="Vaccinia Virus protein VP39"/>
    <property type="match status" value="1"/>
</dbReference>
<dbReference type="SUPFAM" id="SSF50129">
    <property type="entry name" value="GroES-like"/>
    <property type="match status" value="1"/>
</dbReference>
<evidence type="ECO:0000256" key="5">
    <source>
        <dbReference type="ARBA" id="ARBA00022857"/>
    </source>
</evidence>
<feature type="region of interest" description="Disordered" evidence="10">
    <location>
        <begin position="67"/>
        <end position="92"/>
    </location>
</feature>
<dbReference type="Gene3D" id="3.10.129.110">
    <property type="entry name" value="Polyketide synthase dehydratase"/>
    <property type="match status" value="1"/>
</dbReference>
<dbReference type="InterPro" id="IPR013968">
    <property type="entry name" value="PKS_KR"/>
</dbReference>
<dbReference type="FunFam" id="3.40.50.720:FF:000209">
    <property type="entry name" value="Polyketide synthase Pks12"/>
    <property type="match status" value="1"/>
</dbReference>
<feature type="domain" description="PKS/mFAS DH" evidence="13">
    <location>
        <begin position="982"/>
        <end position="1265"/>
    </location>
</feature>
<evidence type="ECO:0000256" key="1">
    <source>
        <dbReference type="ARBA" id="ARBA00022450"/>
    </source>
</evidence>
<dbReference type="InterPro" id="IPR056501">
    <property type="entry name" value="NAD-bd_HRPKS_sdrA"/>
</dbReference>
<dbReference type="Pfam" id="PF00109">
    <property type="entry name" value="ketoacyl-synt"/>
    <property type="match status" value="1"/>
</dbReference>
<comment type="caution">
    <text evidence="14">The sequence shown here is derived from an EMBL/GenBank/DDBJ whole genome shotgun (WGS) entry which is preliminary data.</text>
</comment>
<evidence type="ECO:0000256" key="6">
    <source>
        <dbReference type="ARBA" id="ARBA00023002"/>
    </source>
</evidence>
<evidence type="ECO:0000259" key="13">
    <source>
        <dbReference type="PROSITE" id="PS52019"/>
    </source>
</evidence>
<dbReference type="SMART" id="SM00827">
    <property type="entry name" value="PKS_AT"/>
    <property type="match status" value="1"/>
</dbReference>
<dbReference type="PROSITE" id="PS52004">
    <property type="entry name" value="KS3_2"/>
    <property type="match status" value="1"/>
</dbReference>
<dbReference type="InterPro" id="IPR020841">
    <property type="entry name" value="PKS_Beta-ketoAc_synthase_dom"/>
</dbReference>
<dbReference type="InterPro" id="IPR014030">
    <property type="entry name" value="Ketoacyl_synth_N"/>
</dbReference>
<dbReference type="InterPro" id="IPR036291">
    <property type="entry name" value="NAD(P)-bd_dom_sf"/>
</dbReference>
<dbReference type="GO" id="GO:0032259">
    <property type="term" value="P:methylation"/>
    <property type="evidence" value="ECO:0007669"/>
    <property type="project" value="UniProtKB-KW"/>
</dbReference>
<dbReference type="EMBL" id="CAJPDS010000028">
    <property type="protein sequence ID" value="CAF9921479.1"/>
    <property type="molecule type" value="Genomic_DNA"/>
</dbReference>
<accession>A0A8H3FDB6</accession>
<dbReference type="GO" id="GO:0004315">
    <property type="term" value="F:3-oxoacyl-[acyl-carrier-protein] synthase activity"/>
    <property type="evidence" value="ECO:0007669"/>
    <property type="project" value="InterPro"/>
</dbReference>
<dbReference type="InterPro" id="IPR057326">
    <property type="entry name" value="KR_dom"/>
</dbReference>
<dbReference type="InterPro" id="IPR013154">
    <property type="entry name" value="ADH-like_N"/>
</dbReference>
<dbReference type="Pfam" id="PF08242">
    <property type="entry name" value="Methyltransf_12"/>
    <property type="match status" value="1"/>
</dbReference>
<dbReference type="SUPFAM" id="SSF55048">
    <property type="entry name" value="Probable ACP-binding domain of malonyl-CoA ACP transacylase"/>
    <property type="match status" value="1"/>
</dbReference>
<dbReference type="PROSITE" id="PS00606">
    <property type="entry name" value="KS3_1"/>
    <property type="match status" value="1"/>
</dbReference>
<keyword evidence="7" id="KW-0511">Multifunctional enzyme</keyword>
<dbReference type="InterPro" id="IPR014043">
    <property type="entry name" value="Acyl_transferase_dom"/>
</dbReference>
<feature type="region of interest" description="Disordered" evidence="10">
    <location>
        <begin position="1"/>
        <end position="27"/>
    </location>
</feature>
<dbReference type="SUPFAM" id="SSF53901">
    <property type="entry name" value="Thiolase-like"/>
    <property type="match status" value="1"/>
</dbReference>
<feature type="domain" description="Ketosynthase family 3 (KS3)" evidence="12">
    <location>
        <begin position="95"/>
        <end position="514"/>
    </location>
</feature>
<keyword evidence="15" id="KW-1185">Reference proteome</keyword>
<evidence type="ECO:0000256" key="8">
    <source>
        <dbReference type="ARBA" id="ARBA00023315"/>
    </source>
</evidence>
<dbReference type="Pfam" id="PF00550">
    <property type="entry name" value="PP-binding"/>
    <property type="match status" value="1"/>
</dbReference>
<organism evidence="14 15">
    <name type="scientific">Heterodermia speciosa</name>
    <dbReference type="NCBI Taxonomy" id="116794"/>
    <lineage>
        <taxon>Eukaryota</taxon>
        <taxon>Fungi</taxon>
        <taxon>Dikarya</taxon>
        <taxon>Ascomycota</taxon>
        <taxon>Pezizomycotina</taxon>
        <taxon>Lecanoromycetes</taxon>
        <taxon>OSLEUM clade</taxon>
        <taxon>Lecanoromycetidae</taxon>
        <taxon>Caliciales</taxon>
        <taxon>Physciaceae</taxon>
        <taxon>Heterodermia</taxon>
    </lineage>
</organism>
<evidence type="ECO:0000256" key="9">
    <source>
        <dbReference type="PROSITE-ProRule" id="PRU01363"/>
    </source>
</evidence>
<dbReference type="GO" id="GO:0006633">
    <property type="term" value="P:fatty acid biosynthetic process"/>
    <property type="evidence" value="ECO:0007669"/>
    <property type="project" value="InterPro"/>
</dbReference>
<evidence type="ECO:0000256" key="10">
    <source>
        <dbReference type="SAM" id="MobiDB-lite"/>
    </source>
</evidence>
<dbReference type="OrthoDB" id="329835at2759"/>
<dbReference type="InterPro" id="IPR018201">
    <property type="entry name" value="Ketoacyl_synth_AS"/>
</dbReference>
<keyword evidence="4" id="KW-0808">Transferase</keyword>
<dbReference type="InterPro" id="IPR009081">
    <property type="entry name" value="PP-bd_ACP"/>
</dbReference>
<protein>
    <recommendedName>
        <fullName evidence="16">Polyketide synthase</fullName>
    </recommendedName>
</protein>
<dbReference type="InterPro" id="IPR011032">
    <property type="entry name" value="GroES-like_sf"/>
</dbReference>
<dbReference type="CDD" id="cd05195">
    <property type="entry name" value="enoyl_red"/>
    <property type="match status" value="1"/>
</dbReference>
<dbReference type="SMART" id="SM00822">
    <property type="entry name" value="PKS_KR"/>
    <property type="match status" value="1"/>
</dbReference>
<reference evidence="14" key="1">
    <citation type="submission" date="2021-03" db="EMBL/GenBank/DDBJ databases">
        <authorList>
            <person name="Tagirdzhanova G."/>
        </authorList>
    </citation>
    <scope>NUCLEOTIDE SEQUENCE</scope>
</reference>
<dbReference type="InterPro" id="IPR042104">
    <property type="entry name" value="PKS_dehydratase_sf"/>
</dbReference>
<dbReference type="InterPro" id="IPR049551">
    <property type="entry name" value="PKS_DH_C"/>
</dbReference>
<proteinExistence type="predicted"/>
<dbReference type="Gene3D" id="1.10.1200.10">
    <property type="entry name" value="ACP-like"/>
    <property type="match status" value="1"/>
</dbReference>
<name>A0A8H3FDB6_9LECA</name>
<dbReference type="InterPro" id="IPR001227">
    <property type="entry name" value="Ac_transferase_dom_sf"/>
</dbReference>
<evidence type="ECO:0000313" key="15">
    <source>
        <dbReference type="Proteomes" id="UP000664521"/>
    </source>
</evidence>
<evidence type="ECO:0000256" key="2">
    <source>
        <dbReference type="ARBA" id="ARBA00022553"/>
    </source>
</evidence>
<dbReference type="InterPro" id="IPR029063">
    <property type="entry name" value="SAM-dependent_MTases_sf"/>
</dbReference>
<dbReference type="Pfam" id="PF08240">
    <property type="entry name" value="ADH_N"/>
    <property type="match status" value="1"/>
</dbReference>
<dbReference type="PANTHER" id="PTHR43775">
    <property type="entry name" value="FATTY ACID SYNTHASE"/>
    <property type="match status" value="1"/>
</dbReference>
<dbReference type="InterPro" id="IPR020843">
    <property type="entry name" value="ER"/>
</dbReference>
<evidence type="ECO:0000256" key="3">
    <source>
        <dbReference type="ARBA" id="ARBA00022603"/>
    </source>
</evidence>
<keyword evidence="8" id="KW-0012">Acyltransferase</keyword>
<dbReference type="InterPro" id="IPR016035">
    <property type="entry name" value="Acyl_Trfase/lysoPLipase"/>
</dbReference>
<sequence length="2531" mass="278689">MAPSTTNDHVNGYAGHVNEMNDHSNGPVNGFRNEANGYVNGLNGHMDVNDDHVKRFGLQAAGAHNRHNSISGVSDRSIGHGTSHASLPGHPSGTPVPIAIIGMGMRLPGGCHNAETFWNFLMEKKEGIIPVPNTRWNPEGFHDLTGKPGTIKAREGNFLDIDLGAFDAGFFSMTAAQIEQADPQQRILLETVYESVVNAGETNIRGRNIGVYVGLFAEDWIEMHSKDTEPQTFFGYTGHFDLMDSNLVSYEFDWKGPSVTFKTGCSASMAAMDTACKALARGDCESAIVGGTNLVLSPALSSVLSAYGVNSADGRCRSFDAHASGYGRGEAVSSLFIKRLDHALRDGNPIRAVIRSTLCNDDGKTPGITQPSSEAHEALIRGAYAAAGLANKHHETAYFECHGTGTPIGDPIEANAVARVFGKEGMIIGSVKSNVGHSESASGNTSIIKAILALEHRIIPPNVNFNTPNPKIPWEAARLTVATEPLPWPINRLERVSVNSFGIGGSNAHVILESASAHTASNRSIDEAFKPLKPPRLGLLLFSAKNDLSLQDSISKHGKYLEKHGPARLRDLAYTLATRRDHHEQRTFAVCDGGEPLHAQPSARIKSIESSLIFVFTGQGAQWAEMGNMLIEDIPSVQRDFAEMDEILAKCHTPPSWIIQEELRKQKTKSRVAKSEFSQPLCTAVQIALVDLLKTWGVTPAAVAGHSSGEIAAAYTTGSLTKKEAILAAYFRGYITREKKADGTMAAVGLGARQLRPYLTKGVILGCENSPNSTTISGDREAVESMIAALQKDLPEVFVRALHVDNAYHSHHMQAYGVAYEESIKEIQSSGHLAVPFFSSVTGKVITSPQTFNAAYWRSNLESPVLFHTAIRNIIDAQFKNPVVLEVGPHSALAGPLRQIFQAENTLFTYIPSLQRGKDDTESIYTCIGNLWTQNIDINFEAINPAGNVLTDLPTYCWDHSKSFWKESRLSKEWRERKFIPHETLGVPLPGSSHLEPTWRNMLSLDKAEWIRDHLVGTDIVFPGAGYVCMAGEAIRQLTGRSDYSVRGLAIRTAMIVNESKENDVITTLKKAKLTSTSDSDWWEFRVTSFNGSTWNEHCSGQVKAGPIRSMEREASQPEHLRKVSASRWYSAMQKIGFTYGPSFRGLRDITVDPISYEAIANIDNVYREKGSFYELHPCELDKLLQLMTVTQHGGDPKMFKQLSMPTYMDEVYISGGAKEFRVTATSHLDHMDTWSGNAFATANGKLVFELNGLSVSAMGANAEAEAKPKNAVELVWKPDVDFLEVRHLMRTPLDLRQYLLALEKYFFLLAIETVVSIANVDTKEFHLVKFRSWLNHFIETTSRGGNKLLPEGQELALLSKKDRLSLIESMASEFAAGPLASVATALQRVHASAEGRYEGTADTLEVLMEEGILTQIYAFFDNNWDYSPLLQSLGHNKPTLRVLEIGAGTGGTTTNLLEGLKSEFGERLYSKYSYTDISSGFFVAAKERFEDYQNIEFSVLDISKDPLEQGFEEGGYDLILAANVLHATPCLKETLKNVRKLLHPKGRLLLQELDMQANWMGFIMGGFPGWWLGDKDNRSDRPYISPARWELELKESGFAGFDAVAYDNDLPFQVCATMVCRVAQSPAEKKGVTFLYRNEITSEIRAFSQTFELSGHSVHFCEFGQEVPAKQDIIALLDFDTPFFDQIGQSDFERWMRIATTLDTTKILWLTHSCSMNVKDPRYAQVLGFARTLRSEKHAGFFTLELDDITHSKASEKAVQIYEHIYAPDDDPDIDPDFEYALQDGVIYSSRYHWFSIRDELASSHGNTVDKVLKIGQKGMIDNLRWEENLSVQRPLRAGEVAVKPHTVGVNFRDVLQTQGIVDGDDLGGESSGTVLEVGPGVTSFSPGDRVFMIESYCFSNKVITNQELLAKIPEKLSMEGAATMPTVFTTVIYALMHLRPLKKGQTILIHSACGGVGISSIQIAQMVGAKIFATVGSQEKASYLMETFGIPRSQIFDSHSSAFTDDVLAATSGRGVDIALNSLAGELLHATWKCIAPFGAMIEIGKRDLYGHAKMDMVHFTANRAFIGLDARHIQAERPDICGAMLRECAEYFEKGYIQPVQPIRTFPATAIGDAFRHMQKGTHIGKFTVRMPDDLQDLPVVARMPTLNLQPDASYFLVGGLGGVGRSIASWFIKHGAQNLVFLSRSGRSEKVEHFCQEMEVLGCHVRVFKGSVANKDDVREVATKVDKPIRGVIQLSMALQDRAIDAMTHEDWITATGPKVDGSWNLHHALGHDLDFFVMFSSTSGLMGQYGQANYAAANTFLDAFAQYRHSLGLAASVIDLGVMEDVGFVAESATLVDYFKALSANLLSEEDMLEAVRLAITRSFPVGSGKTVTNAYSNPSEIAVGVLSYMPLSDPNNRIIWKRDRRFSIYRTMASTSDASGATNEGLKHFLAQISSRGTAGLGDDTVEFLASEIGNTLYGFMMKKADDMELDQPLAALGLDSLVGIELRNWCRQQIGLEISILEIMQSTLKDIGRKALDSLIAKHA</sequence>
<dbReference type="InterPro" id="IPR020806">
    <property type="entry name" value="PKS_PP-bd"/>
</dbReference>
<dbReference type="InterPro" id="IPR049900">
    <property type="entry name" value="PKS_mFAS_DH"/>
</dbReference>
<keyword evidence="2" id="KW-0597">Phosphoprotein</keyword>
<evidence type="ECO:0008006" key="16">
    <source>
        <dbReference type="Google" id="ProtNLM"/>
    </source>
</evidence>
<dbReference type="InterPro" id="IPR014031">
    <property type="entry name" value="Ketoacyl_synth_C"/>
</dbReference>
<dbReference type="SMART" id="SM00823">
    <property type="entry name" value="PKS_PP"/>
    <property type="match status" value="1"/>
</dbReference>
<dbReference type="PROSITE" id="PS52019">
    <property type="entry name" value="PKS_MFAS_DH"/>
    <property type="match status" value="1"/>
</dbReference>
<dbReference type="Gene3D" id="3.30.70.3290">
    <property type="match status" value="1"/>
</dbReference>
<dbReference type="InterPro" id="IPR049552">
    <property type="entry name" value="PKS_DH_N"/>
</dbReference>
<feature type="region of interest" description="N-terminal hotdog fold" evidence="9">
    <location>
        <begin position="982"/>
        <end position="1110"/>
    </location>
</feature>
<evidence type="ECO:0000256" key="7">
    <source>
        <dbReference type="ARBA" id="ARBA00023268"/>
    </source>
</evidence>
<dbReference type="SUPFAM" id="SSF53335">
    <property type="entry name" value="S-adenosyl-L-methionine-dependent methyltransferases"/>
    <property type="match status" value="1"/>
</dbReference>
<dbReference type="SUPFAM" id="SSF47336">
    <property type="entry name" value="ACP-like"/>
    <property type="match status" value="1"/>
</dbReference>
<feature type="active site" description="Proton donor; for dehydratase activity" evidence="9">
    <location>
        <position position="1182"/>
    </location>
</feature>
<dbReference type="Pfam" id="PF21089">
    <property type="entry name" value="PKS_DH_N"/>
    <property type="match status" value="1"/>
</dbReference>
<dbReference type="SMART" id="SM00825">
    <property type="entry name" value="PKS_KS"/>
    <property type="match status" value="1"/>
</dbReference>
<dbReference type="SUPFAM" id="SSF52151">
    <property type="entry name" value="FabD/lysophospholipase-like"/>
    <property type="match status" value="1"/>
</dbReference>
<evidence type="ECO:0000256" key="4">
    <source>
        <dbReference type="ARBA" id="ARBA00022679"/>
    </source>
</evidence>
<dbReference type="InterPro" id="IPR016036">
    <property type="entry name" value="Malonyl_transacylase_ACP-bd"/>
</dbReference>
<gene>
    <name evidence="14" type="ORF">HETSPECPRED_004561</name>
</gene>
<dbReference type="Pfam" id="PF14765">
    <property type="entry name" value="PS-DH"/>
    <property type="match status" value="1"/>
</dbReference>
<dbReference type="GO" id="GO:0031177">
    <property type="term" value="F:phosphopantetheine binding"/>
    <property type="evidence" value="ECO:0007669"/>
    <property type="project" value="InterPro"/>
</dbReference>
<dbReference type="InterPro" id="IPR020807">
    <property type="entry name" value="PKS_DH"/>
</dbReference>
<dbReference type="GO" id="GO:0044550">
    <property type="term" value="P:secondary metabolite biosynthetic process"/>
    <property type="evidence" value="ECO:0007669"/>
    <property type="project" value="TreeGrafter"/>
</dbReference>
<dbReference type="GO" id="GO:0008168">
    <property type="term" value="F:methyltransferase activity"/>
    <property type="evidence" value="ECO:0007669"/>
    <property type="project" value="UniProtKB-KW"/>
</dbReference>
<keyword evidence="3" id="KW-0489">Methyltransferase</keyword>